<feature type="chain" id="PRO_5009251309" evidence="3">
    <location>
        <begin position="38"/>
        <end position="1337"/>
    </location>
</feature>
<dbReference type="EMBL" id="LT629710">
    <property type="protein sequence ID" value="SDP34578.1"/>
    <property type="molecule type" value="Genomic_DNA"/>
</dbReference>
<keyword evidence="6" id="KW-1185">Reference proteome</keyword>
<dbReference type="InterPro" id="IPR006558">
    <property type="entry name" value="LamG-like"/>
</dbReference>
<dbReference type="Gene3D" id="3.20.20.80">
    <property type="entry name" value="Glycosidases"/>
    <property type="match status" value="1"/>
</dbReference>
<dbReference type="Gene3D" id="2.60.40.2700">
    <property type="match status" value="2"/>
</dbReference>
<gene>
    <name evidence="5" type="ORF">SAMN04515671_3812</name>
</gene>
<dbReference type="SUPFAM" id="SSF51445">
    <property type="entry name" value="(Trans)glycosidases"/>
    <property type="match status" value="1"/>
</dbReference>
<protein>
    <submittedName>
        <fullName evidence="5">Ricin-type beta-trefoil lectin domain-like</fullName>
    </submittedName>
</protein>
<dbReference type="Pfam" id="PF13385">
    <property type="entry name" value="Laminin_G_3"/>
    <property type="match status" value="1"/>
</dbReference>
<evidence type="ECO:0000313" key="6">
    <source>
        <dbReference type="Proteomes" id="UP000198741"/>
    </source>
</evidence>
<dbReference type="NCBIfam" id="NF047446">
    <property type="entry name" value="barrel_OmpL47"/>
    <property type="match status" value="1"/>
</dbReference>
<proteinExistence type="predicted"/>
<dbReference type="InterPro" id="IPR013320">
    <property type="entry name" value="ConA-like_dom_sf"/>
</dbReference>
<evidence type="ECO:0000256" key="3">
    <source>
        <dbReference type="SAM" id="SignalP"/>
    </source>
</evidence>
<feature type="signal peptide" evidence="3">
    <location>
        <begin position="1"/>
        <end position="37"/>
    </location>
</feature>
<dbReference type="Gene3D" id="2.60.120.200">
    <property type="match status" value="1"/>
</dbReference>
<accession>A0A1H0S041</accession>
<dbReference type="InterPro" id="IPR000772">
    <property type="entry name" value="Ricin_B_lectin"/>
</dbReference>
<dbReference type="RefSeq" id="WP_172832303.1">
    <property type="nucleotide sequence ID" value="NZ_LT629710.1"/>
</dbReference>
<reference evidence="5 6" key="1">
    <citation type="submission" date="2016-10" db="EMBL/GenBank/DDBJ databases">
        <authorList>
            <person name="de Groot N.N."/>
        </authorList>
    </citation>
    <scope>NUCLEOTIDE SEQUENCE [LARGE SCALE GENOMIC DNA]</scope>
    <source>
        <strain evidence="6">P4-7,KCTC 19426,CECT 7604</strain>
    </source>
</reference>
<organism evidence="5 6">
    <name type="scientific">Nakamurella panacisegetis</name>
    <dbReference type="NCBI Taxonomy" id="1090615"/>
    <lineage>
        <taxon>Bacteria</taxon>
        <taxon>Bacillati</taxon>
        <taxon>Actinomycetota</taxon>
        <taxon>Actinomycetes</taxon>
        <taxon>Nakamurellales</taxon>
        <taxon>Nakamurellaceae</taxon>
        <taxon>Nakamurella</taxon>
    </lineage>
</organism>
<dbReference type="STRING" id="1090615.SAMN04515671_3812"/>
<dbReference type="SUPFAM" id="SSF50370">
    <property type="entry name" value="Ricin B-like lectins"/>
    <property type="match status" value="1"/>
</dbReference>
<dbReference type="Gene3D" id="2.80.10.50">
    <property type="match status" value="1"/>
</dbReference>
<dbReference type="Gene3D" id="3.30.1920.20">
    <property type="match status" value="1"/>
</dbReference>
<dbReference type="SUPFAM" id="SSF49899">
    <property type="entry name" value="Concanavalin A-like lectins/glucanases"/>
    <property type="match status" value="1"/>
</dbReference>
<keyword evidence="2" id="KW-1015">Disulfide bond</keyword>
<evidence type="ECO:0000256" key="1">
    <source>
        <dbReference type="ARBA" id="ARBA00022729"/>
    </source>
</evidence>
<evidence type="ECO:0000259" key="4">
    <source>
        <dbReference type="SMART" id="SM00560"/>
    </source>
</evidence>
<keyword evidence="1 3" id="KW-0732">Signal</keyword>
<keyword evidence="5" id="KW-0430">Lectin</keyword>
<name>A0A1H0S041_9ACTN</name>
<evidence type="ECO:0000256" key="2">
    <source>
        <dbReference type="ARBA" id="ARBA00023157"/>
    </source>
</evidence>
<evidence type="ECO:0000313" key="5">
    <source>
        <dbReference type="EMBL" id="SDP34578.1"/>
    </source>
</evidence>
<dbReference type="SMART" id="SM00560">
    <property type="entry name" value="LamGL"/>
    <property type="match status" value="1"/>
</dbReference>
<dbReference type="InterPro" id="IPR035992">
    <property type="entry name" value="Ricin_B-like_lectins"/>
</dbReference>
<dbReference type="GO" id="GO:0030246">
    <property type="term" value="F:carbohydrate binding"/>
    <property type="evidence" value="ECO:0007669"/>
    <property type="project" value="UniProtKB-KW"/>
</dbReference>
<dbReference type="InterPro" id="IPR017853">
    <property type="entry name" value="GH"/>
</dbReference>
<dbReference type="Proteomes" id="UP000198741">
    <property type="component" value="Chromosome I"/>
</dbReference>
<sequence length="1337" mass="136605">MTRALLKSNGRARTAAALVACTVVAFGATVLAPNAFADPAPVSASNTIVVHADSAFRPVTHVASGSLYGLADATTPADSLVQAIKPSEFVMKPIGGTQQATGDIGVTWQKAAAAGAKVVDRLSDYYPGWPYQFSWSNWDSVVTNEIAKVKATGMTNLAAWAPWNEPDGTWLSSNGTFEDFWVHTYRLIRSLDPTTPIQGPSFSDNINDMENFLTVAKATNTMPDILAWHELIRSSKIAGDVATVEALEDKLGIARLPIDIEEYATTAEVGIPGSLVGYIAKFERLGIRNAELPFWNRSGQLGDLLTGDGATPNGAYWMYKWYADMSGNMVTTTPPGNNNFDAAASLTADAKELDVITGGTTGPAAVNITGLNATALGSSVDVKLEVSPTYGRTTGVNGPITVSETTYQVGADGSITVPIVMNPAYGYHVVVTPAKASTPTLTGGYTFTNVNSGLAMDLGSPAAPVDQTALDSTKATQVWKLVDAGAGLYKIVNNSTGQYLTVQNGASGNGAPAATSADDGSNNYLWQAVPDGKGNYRLTNFGSGYVLAVTGMSKAGGAQVVQWTDGSSTSACTAAGARAAGKIGSGSLNFCNTSAYVSLPTGVVSSLTGDYTVSTWVNPASNTSWQRVFDIGSSSNASMFLTISDGTELRYAITTSGGGGEQRLNSSTKLLPLNQWSLVTITVAGTTGTMYVNGQVVATNTAMTVHPSAFGQSTRNYIGKSQYSDPALNGSVDDFNIYDRALSATEVAALAAGQAGAGNVAYYKFDEASGATVVDSSAHAQNAGIVNGAATTSTTATDTATADHFWKLTAADTRTMQSITFPTVGALTVGQPDVALTATATSGLAVTYTATGSCTVVDGSAHAVAPGACAITASQGGNDTYQPAPDAVQNITVAPGAITAGTPDISGDPVVGVTLTADPGTWAPSDVSLSYQWLSSGAAVSGATGSTYTPTTSDIGNQVSVQVTATKDGYTTASATSAPTSMVQGVVIAGTPTVTGSAVVGSTLTADPGTWSPSDAILTYQWLSNGSPIVGAGGNTYTPTSSDAGQHISVTVTGNKSGYIGASATSTATGNVTNPASAATVTLTSAVAPSAAGWYTQNVTVTLSAPQVGQKVQFSLNDGVWTNYSKPLALSANGATTLDTRVLDSKGNLVGGSTTETVVKIDKTKPVVALTRTPDVSTGTPRNPLSFLFTATDTYSGVQSIQYQINGGDWVTAGSDPLVLDQVGTYTIAYRATDAAGNVTAVKTVSATINADVITSVKASASTVKAGSPVTFTVAGYDRYDNVQITYGTNTTSVMTDVKGGAKVTVVIPADSPTGAMSVTATGSDGVTTAGTKITIK</sequence>
<dbReference type="Pfam" id="PF14200">
    <property type="entry name" value="RicinB_lectin_2"/>
    <property type="match status" value="1"/>
</dbReference>
<feature type="domain" description="LamG-like jellyroll fold" evidence="4">
    <location>
        <begin position="609"/>
        <end position="745"/>
    </location>
</feature>
<dbReference type="CDD" id="cd00161">
    <property type="entry name" value="beta-trefoil_Ricin-like"/>
    <property type="match status" value="1"/>
</dbReference>
<dbReference type="InterPro" id="IPR058094">
    <property type="entry name" value="Ig-like_OmpL47-like"/>
</dbReference>